<dbReference type="InterPro" id="IPR010851">
    <property type="entry name" value="DEFL"/>
</dbReference>
<feature type="signal peptide" evidence="6">
    <location>
        <begin position="1"/>
        <end position="25"/>
    </location>
</feature>
<keyword evidence="3" id="KW-0295">Fungicide</keyword>
<dbReference type="GO" id="GO:0050832">
    <property type="term" value="P:defense response to fungus"/>
    <property type="evidence" value="ECO:0007669"/>
    <property type="project" value="UniProtKB-KW"/>
</dbReference>
<evidence type="ECO:0000313" key="8">
    <source>
        <dbReference type="Proteomes" id="UP000264353"/>
    </source>
</evidence>
<sequence>MATKKFLSLISLMVLVSIYLPMVSGQVRECFLQQQCKNSTTCNEFCRFKGYRLGGFCEHFVGSKNGHCCCYFGFESEKFSKSDDTNVLLITN</sequence>
<keyword evidence="2" id="KW-0929">Antimicrobial</keyword>
<evidence type="ECO:0000256" key="1">
    <source>
        <dbReference type="ARBA" id="ARBA00006722"/>
    </source>
</evidence>
<evidence type="ECO:0000256" key="4">
    <source>
        <dbReference type="ARBA" id="ARBA00022821"/>
    </source>
</evidence>
<gene>
    <name evidence="7" type="ORF">BRARA_D00681</name>
</gene>
<name>A0A397ZJ49_BRACM</name>
<evidence type="ECO:0008006" key="9">
    <source>
        <dbReference type="Google" id="ProtNLM"/>
    </source>
</evidence>
<proteinExistence type="inferred from homology"/>
<organism evidence="7 8">
    <name type="scientific">Brassica campestris</name>
    <name type="common">Field mustard</name>
    <dbReference type="NCBI Taxonomy" id="3711"/>
    <lineage>
        <taxon>Eukaryota</taxon>
        <taxon>Viridiplantae</taxon>
        <taxon>Streptophyta</taxon>
        <taxon>Embryophyta</taxon>
        <taxon>Tracheophyta</taxon>
        <taxon>Spermatophyta</taxon>
        <taxon>Magnoliopsida</taxon>
        <taxon>eudicotyledons</taxon>
        <taxon>Gunneridae</taxon>
        <taxon>Pentapetalae</taxon>
        <taxon>rosids</taxon>
        <taxon>malvids</taxon>
        <taxon>Brassicales</taxon>
        <taxon>Brassicaceae</taxon>
        <taxon>Brassiceae</taxon>
        <taxon>Brassica</taxon>
    </lineage>
</organism>
<dbReference type="Pfam" id="PF25052">
    <property type="entry name" value="AtDEF-like"/>
    <property type="match status" value="1"/>
</dbReference>
<accession>A0A397ZJ49</accession>
<dbReference type="Proteomes" id="UP000264353">
    <property type="component" value="Chromosome A4"/>
</dbReference>
<reference evidence="7 8" key="1">
    <citation type="submission" date="2018-06" db="EMBL/GenBank/DDBJ databases">
        <title>WGS assembly of Brassica rapa FPsc.</title>
        <authorList>
            <person name="Bowman J."/>
            <person name="Kohchi T."/>
            <person name="Yamato K."/>
            <person name="Jenkins J."/>
            <person name="Shu S."/>
            <person name="Ishizaki K."/>
            <person name="Yamaoka S."/>
            <person name="Nishihama R."/>
            <person name="Nakamura Y."/>
            <person name="Berger F."/>
            <person name="Adam C."/>
            <person name="Aki S."/>
            <person name="Althoff F."/>
            <person name="Araki T."/>
            <person name="Arteaga-Vazquez M."/>
            <person name="Balasubrmanian S."/>
            <person name="Bauer D."/>
            <person name="Boehm C."/>
            <person name="Briginshaw L."/>
            <person name="Caballero-Perez J."/>
            <person name="Catarino B."/>
            <person name="Chen F."/>
            <person name="Chiyoda S."/>
            <person name="Chovatia M."/>
            <person name="Davies K."/>
            <person name="Delmans M."/>
            <person name="Demura T."/>
            <person name="Dierschke T."/>
            <person name="Dolan L."/>
            <person name="Dorantes-Acosta A."/>
            <person name="Eklund D."/>
            <person name="Florent S."/>
            <person name="Flores-Sandoval E."/>
            <person name="Fujiyama A."/>
            <person name="Fukuzawa H."/>
            <person name="Galik B."/>
            <person name="Grimanelli D."/>
            <person name="Grimwood J."/>
            <person name="Grossniklaus U."/>
            <person name="Hamada T."/>
            <person name="Haseloff J."/>
            <person name="Hetherington A."/>
            <person name="Higo A."/>
            <person name="Hirakawa Y."/>
            <person name="Hundley H."/>
            <person name="Ikeda Y."/>
            <person name="Inoue K."/>
            <person name="Inoue S."/>
            <person name="Ishida S."/>
            <person name="Jia Q."/>
            <person name="Kakita M."/>
            <person name="Kanazawa T."/>
            <person name="Kawai Y."/>
            <person name="Kawashima T."/>
            <person name="Kennedy M."/>
            <person name="Kinose K."/>
            <person name="Kinoshita T."/>
            <person name="Kohara Y."/>
            <person name="Koide E."/>
            <person name="Komatsu K."/>
            <person name="Kopischke S."/>
            <person name="Kubo M."/>
            <person name="Kyozuka J."/>
            <person name="Lagercrantz U."/>
            <person name="Lin S."/>
            <person name="Lindquist E."/>
            <person name="Lipzen A."/>
            <person name="Lu C."/>
            <person name="Luna E."/>
            <person name="Martienssen R."/>
            <person name="Minamino N."/>
            <person name="Mizutani M."/>
            <person name="Mizutani M."/>
            <person name="Mochizuki N."/>
            <person name="Monte I."/>
            <person name="Mosher R."/>
            <person name="Nagasaki H."/>
            <person name="Nakagami H."/>
            <person name="Naramoto S."/>
            <person name="Nishitani K."/>
            <person name="Ohtani M."/>
            <person name="Okamoto T."/>
            <person name="Okumura M."/>
            <person name="Phillips J."/>
            <person name="Pollak B."/>
            <person name="Reinders A."/>
            <person name="Roevekamp M."/>
            <person name="Sano R."/>
            <person name="Sawa S."/>
            <person name="Schmid M."/>
            <person name="Shirakawa M."/>
            <person name="Solano R."/>
            <person name="Spunde A."/>
            <person name="Suetsugu N."/>
            <person name="Sugano S."/>
            <person name="Sugiyama A."/>
            <person name="Sun R."/>
            <person name="Suzuki Y."/>
            <person name="Takenaka M."/>
            <person name="Takezawa D."/>
            <person name="Tomogane H."/>
            <person name="Tsuzuki M."/>
            <person name="Ueda T."/>
            <person name="Umeda M."/>
            <person name="Ward J."/>
            <person name="Watanabe Y."/>
            <person name="Yazaki K."/>
            <person name="Yokoyama R."/>
            <person name="Yoshitake Y."/>
            <person name="Yotsui I."/>
            <person name="Zachgo S."/>
            <person name="Schmutz J."/>
        </authorList>
    </citation>
    <scope>NUCLEOTIDE SEQUENCE [LARGE SCALE GENOMIC DNA]</scope>
    <source>
        <strain evidence="8">cv. B-3</strain>
    </source>
</reference>
<evidence type="ECO:0000256" key="2">
    <source>
        <dbReference type="ARBA" id="ARBA00022529"/>
    </source>
</evidence>
<evidence type="ECO:0000256" key="5">
    <source>
        <dbReference type="ARBA" id="ARBA00023157"/>
    </source>
</evidence>
<feature type="chain" id="PRO_5017348985" description="Knottin scorpion toxin-like domain-containing protein" evidence="6">
    <location>
        <begin position="26"/>
        <end position="92"/>
    </location>
</feature>
<dbReference type="AlphaFoldDB" id="A0A397ZJ49"/>
<keyword evidence="5" id="KW-1015">Disulfide bond</keyword>
<evidence type="ECO:0000256" key="6">
    <source>
        <dbReference type="SAM" id="SignalP"/>
    </source>
</evidence>
<dbReference type="EMBL" id="CM010631">
    <property type="protein sequence ID" value="RID65491.1"/>
    <property type="molecule type" value="Genomic_DNA"/>
</dbReference>
<evidence type="ECO:0000313" key="7">
    <source>
        <dbReference type="EMBL" id="RID65491.1"/>
    </source>
</evidence>
<evidence type="ECO:0000256" key="3">
    <source>
        <dbReference type="ARBA" id="ARBA00022577"/>
    </source>
</evidence>
<dbReference type="GO" id="GO:0031640">
    <property type="term" value="P:killing of cells of another organism"/>
    <property type="evidence" value="ECO:0007669"/>
    <property type="project" value="UniProtKB-KW"/>
</dbReference>
<comment type="similarity">
    <text evidence="1">Belongs to the DEFL family.</text>
</comment>
<keyword evidence="4" id="KW-0611">Plant defense</keyword>
<protein>
    <recommendedName>
        <fullName evidence="9">Knottin scorpion toxin-like domain-containing protein</fullName>
    </recommendedName>
</protein>
<dbReference type="SMR" id="A0A397ZJ49"/>
<keyword evidence="6" id="KW-0732">Signal</keyword>